<dbReference type="AlphaFoldDB" id="A0AAV4CDS5"/>
<keyword evidence="1" id="KW-0808">Transferase</keyword>
<evidence type="ECO:0000313" key="2">
    <source>
        <dbReference type="Proteomes" id="UP000735302"/>
    </source>
</evidence>
<sequence length="119" mass="13474">MYTTLKATAGSIAFFDSPTTMNASVAMEKGMELSSREVRVKQGKQDMQNASLVTCSNEMEQNFKAKKSRSPSFKKGKLDEDVCFKIAGQDKLRIEQEPVKRHGRWYTHLSKTLSVDLKH</sequence>
<name>A0AAV4CDS5_9GAST</name>
<dbReference type="EMBL" id="BLXT01006176">
    <property type="protein sequence ID" value="GFO29580.1"/>
    <property type="molecule type" value="Genomic_DNA"/>
</dbReference>
<accession>A0AAV4CDS5</accession>
<dbReference type="GO" id="GO:0003964">
    <property type="term" value="F:RNA-directed DNA polymerase activity"/>
    <property type="evidence" value="ECO:0007669"/>
    <property type="project" value="UniProtKB-KW"/>
</dbReference>
<gene>
    <name evidence="1" type="ORF">PoB_005608500</name>
</gene>
<dbReference type="Proteomes" id="UP000735302">
    <property type="component" value="Unassembled WGS sequence"/>
</dbReference>
<keyword evidence="2" id="KW-1185">Reference proteome</keyword>
<comment type="caution">
    <text evidence="1">The sequence shown here is derived from an EMBL/GenBank/DDBJ whole genome shotgun (WGS) entry which is preliminary data.</text>
</comment>
<proteinExistence type="predicted"/>
<reference evidence="1 2" key="1">
    <citation type="journal article" date="2021" name="Elife">
        <title>Chloroplast acquisition without the gene transfer in kleptoplastic sea slugs, Plakobranchus ocellatus.</title>
        <authorList>
            <person name="Maeda T."/>
            <person name="Takahashi S."/>
            <person name="Yoshida T."/>
            <person name="Shimamura S."/>
            <person name="Takaki Y."/>
            <person name="Nagai Y."/>
            <person name="Toyoda A."/>
            <person name="Suzuki Y."/>
            <person name="Arimoto A."/>
            <person name="Ishii H."/>
            <person name="Satoh N."/>
            <person name="Nishiyama T."/>
            <person name="Hasebe M."/>
            <person name="Maruyama T."/>
            <person name="Minagawa J."/>
            <person name="Obokata J."/>
            <person name="Shigenobu S."/>
        </authorList>
    </citation>
    <scope>NUCLEOTIDE SEQUENCE [LARGE SCALE GENOMIC DNA]</scope>
</reference>
<keyword evidence="1" id="KW-0695">RNA-directed DNA polymerase</keyword>
<evidence type="ECO:0000313" key="1">
    <source>
        <dbReference type="EMBL" id="GFO29580.1"/>
    </source>
</evidence>
<keyword evidence="1" id="KW-0548">Nucleotidyltransferase</keyword>
<organism evidence="1 2">
    <name type="scientific">Plakobranchus ocellatus</name>
    <dbReference type="NCBI Taxonomy" id="259542"/>
    <lineage>
        <taxon>Eukaryota</taxon>
        <taxon>Metazoa</taxon>
        <taxon>Spiralia</taxon>
        <taxon>Lophotrochozoa</taxon>
        <taxon>Mollusca</taxon>
        <taxon>Gastropoda</taxon>
        <taxon>Heterobranchia</taxon>
        <taxon>Euthyneura</taxon>
        <taxon>Panpulmonata</taxon>
        <taxon>Sacoglossa</taxon>
        <taxon>Placobranchoidea</taxon>
        <taxon>Plakobranchidae</taxon>
        <taxon>Plakobranchus</taxon>
    </lineage>
</organism>
<protein>
    <submittedName>
        <fullName evidence="1">Reverse transcriptase</fullName>
    </submittedName>
</protein>